<dbReference type="STRING" id="546269.HMPREF0389_01653"/>
<name>D6GU63_FILAD</name>
<dbReference type="Proteomes" id="UP000007468">
    <property type="component" value="Chromosome"/>
</dbReference>
<dbReference type="InterPro" id="IPR041492">
    <property type="entry name" value="HAD_2"/>
</dbReference>
<keyword evidence="2" id="KW-0378">Hydrolase</keyword>
<evidence type="ECO:0000313" key="2">
    <source>
        <dbReference type="EMBL" id="EFE27580.1"/>
    </source>
</evidence>
<dbReference type="KEGG" id="faa:HMPREF0389_01712"/>
<dbReference type="GO" id="GO:0008967">
    <property type="term" value="F:phosphoglycolate phosphatase activity"/>
    <property type="evidence" value="ECO:0007669"/>
    <property type="project" value="TreeGrafter"/>
</dbReference>
<dbReference type="InterPro" id="IPR023214">
    <property type="entry name" value="HAD_sf"/>
</dbReference>
<dbReference type="GO" id="GO:0005829">
    <property type="term" value="C:cytosol"/>
    <property type="evidence" value="ECO:0007669"/>
    <property type="project" value="TreeGrafter"/>
</dbReference>
<dbReference type="HOGENOM" id="CLU_045011_19_3_9"/>
<dbReference type="PANTHER" id="PTHR43434">
    <property type="entry name" value="PHOSPHOGLYCOLATE PHOSPHATASE"/>
    <property type="match status" value="1"/>
</dbReference>
<accession>D6GU63</accession>
<dbReference type="EMBL" id="CP002390">
    <property type="protein sequence ID" value="ADW16158.1"/>
    <property type="molecule type" value="Genomic_DNA"/>
</dbReference>
<sequence>MYQYIVFDLDMTILNTWEANLCAVKEALEKLEGKIVEKKDLEHIFGCTTNQTMENFGVKDKRAFIQEWYDGVVRYQHTISFFEGMKELLYELKESGYGLGIVTSRTNAEAQVDVERFQMDGIFNQIIGADDVLMPKPHPDPLNKFIEENKTQKEKVIYVGDAISDLKCALRAGVDFAAAGWGIQSNHDFSESTYYFNHPSELRKCLLGL</sequence>
<dbReference type="RefSeq" id="WP_014262297.1">
    <property type="nucleotide sequence ID" value="NC_016630.1"/>
</dbReference>
<dbReference type="InterPro" id="IPR036412">
    <property type="entry name" value="HAD-like_sf"/>
</dbReference>
<dbReference type="Pfam" id="PF13419">
    <property type="entry name" value="HAD_2"/>
    <property type="match status" value="1"/>
</dbReference>
<keyword evidence="3" id="KW-1185">Reference proteome</keyword>
<evidence type="ECO:0000313" key="3">
    <source>
        <dbReference type="Proteomes" id="UP000007468"/>
    </source>
</evidence>
<gene>
    <name evidence="2" type="ordered locus">HMPREF0389_01653</name>
    <name evidence="1" type="ordered locus">HMPREF0389_01712</name>
</gene>
<dbReference type="GO" id="GO:0006281">
    <property type="term" value="P:DNA repair"/>
    <property type="evidence" value="ECO:0007669"/>
    <property type="project" value="TreeGrafter"/>
</dbReference>
<reference evidence="2" key="1">
    <citation type="submission" date="2010-12" db="EMBL/GenBank/DDBJ databases">
        <title>The Genome Sequence of Filifactor alocis strain ATCC 35896.</title>
        <authorList>
            <consortium name="The Broad Institute Genome Sequencing Platform"/>
            <person name="Ward D."/>
            <person name="Earl A."/>
            <person name="Feldgarden M."/>
            <person name="Young S.K."/>
            <person name="Gargeya S."/>
            <person name="Zeng Q."/>
            <person name="Alvarado L."/>
            <person name="Berlin A."/>
            <person name="Bochicchio J."/>
            <person name="Chapman S.B."/>
            <person name="Chen Z."/>
            <person name="Freedman E."/>
            <person name="Gellesch M."/>
            <person name="Goldberg J."/>
            <person name="Griggs A."/>
            <person name="Gujja S."/>
            <person name="Heilman E."/>
            <person name="Heiman D."/>
            <person name="Howarth C."/>
            <person name="Mehta T."/>
            <person name="Neiman D."/>
            <person name="Pearson M."/>
            <person name="Roberts A."/>
            <person name="Saif S."/>
            <person name="Shea T."/>
            <person name="Shenoy N."/>
            <person name="Sisk P."/>
            <person name="Stolte C."/>
            <person name="Sykes S."/>
            <person name="White J."/>
            <person name="Yandava C."/>
            <person name="Izard J."/>
            <person name="Blanton J.M."/>
            <person name="Baranova O.V."/>
            <person name="Tanner A.C."/>
            <person name="Dewhirst F.E."/>
            <person name="Haas B."/>
            <person name="Nusbaum C."/>
            <person name="Birren B."/>
        </authorList>
    </citation>
    <scope>NUCLEOTIDE SEQUENCE</scope>
    <source>
        <strain evidence="2">ATCC 35896</strain>
    </source>
</reference>
<proteinExistence type="predicted"/>
<dbReference type="InterPro" id="IPR023198">
    <property type="entry name" value="PGP-like_dom2"/>
</dbReference>
<dbReference type="SUPFAM" id="SSF56784">
    <property type="entry name" value="HAD-like"/>
    <property type="match status" value="1"/>
</dbReference>
<dbReference type="NCBIfam" id="TIGR01549">
    <property type="entry name" value="HAD-SF-IA-v1"/>
    <property type="match status" value="1"/>
</dbReference>
<evidence type="ECO:0000313" key="1">
    <source>
        <dbReference type="EMBL" id="ADW16158.1"/>
    </source>
</evidence>
<protein>
    <submittedName>
        <fullName evidence="2">HAD hydrolase, family IA, variant 1</fullName>
    </submittedName>
</protein>
<dbReference type="Gene3D" id="1.10.150.240">
    <property type="entry name" value="Putative phosphatase, domain 2"/>
    <property type="match status" value="1"/>
</dbReference>
<dbReference type="eggNOG" id="COG0546">
    <property type="taxonomic scope" value="Bacteria"/>
</dbReference>
<dbReference type="OrthoDB" id="9807630at2"/>
<dbReference type="Gene3D" id="3.40.50.1000">
    <property type="entry name" value="HAD superfamily/HAD-like"/>
    <property type="match status" value="1"/>
</dbReference>
<dbReference type="PANTHER" id="PTHR43434:SF26">
    <property type="entry name" value="PYROPHOSPHATASE PPAX"/>
    <property type="match status" value="1"/>
</dbReference>
<dbReference type="InterPro" id="IPR050155">
    <property type="entry name" value="HAD-like_hydrolase_sf"/>
</dbReference>
<reference evidence="3" key="2">
    <citation type="submission" date="2010-12" db="EMBL/GenBank/DDBJ databases">
        <title>The genome sequence of Filifactor alocis strain ATCC 35896.</title>
        <authorList>
            <consortium name="The Broad Institute Genome Sequencing Platform"/>
            <person name="Ward D."/>
            <person name="Earl A."/>
            <person name="Feldgarden M."/>
            <person name="Young S.K."/>
            <person name="Gargeya S."/>
            <person name="Zeng Q."/>
            <person name="Alvarado L."/>
            <person name="Berlin A."/>
            <person name="Bochicchio J."/>
            <person name="Chapman S.B."/>
            <person name="Chen Z."/>
            <person name="Freedman E."/>
            <person name="Gellesch M."/>
            <person name="Goldberg J."/>
            <person name="Griggs A."/>
            <person name="Gujja S."/>
            <person name="Heilman E."/>
            <person name="Heiman D."/>
            <person name="Howarth C."/>
            <person name="Mehta T."/>
            <person name="Neiman D."/>
            <person name="Pearson M."/>
            <person name="Roberts A."/>
            <person name="Saif S."/>
            <person name="Shea T."/>
            <person name="Shenoy N."/>
            <person name="Sisk P."/>
            <person name="Stolte C."/>
            <person name="Sykes S."/>
            <person name="White J."/>
            <person name="Yandava C."/>
            <person name="Izard J."/>
            <person name="Blanton J.M."/>
            <person name="Baranova O.V."/>
            <person name="Tanner A.C."/>
            <person name="Dewhirst F.E."/>
            <person name="Haas B."/>
            <person name="Nusbaum C."/>
            <person name="Birren B."/>
        </authorList>
    </citation>
    <scope>NUCLEOTIDE SEQUENCE [LARGE SCALE GENOMIC DNA]</scope>
    <source>
        <strain evidence="3">ATCC 35896 / D40 B5</strain>
    </source>
</reference>
<dbReference type="SFLD" id="SFLDG01129">
    <property type="entry name" value="C1.5:_HAD__Beta-PGM__Phosphata"/>
    <property type="match status" value="1"/>
</dbReference>
<organism evidence="2 3">
    <name type="scientific">Filifactor alocis (strain ATCC 35896 / CCUG 47790 / D40 B5)</name>
    <name type="common">Fusobacterium alocis</name>
    <dbReference type="NCBI Taxonomy" id="546269"/>
    <lineage>
        <taxon>Bacteria</taxon>
        <taxon>Bacillati</taxon>
        <taxon>Bacillota</taxon>
        <taxon>Clostridia</taxon>
        <taxon>Peptostreptococcales</taxon>
        <taxon>Filifactoraceae</taxon>
        <taxon>Filifactor</taxon>
    </lineage>
</organism>
<dbReference type="KEGG" id="faa:HMPREF0389_01653"/>
<dbReference type="EMBL" id="CP002390">
    <property type="protein sequence ID" value="EFE27580.1"/>
    <property type="molecule type" value="Genomic_DNA"/>
</dbReference>
<dbReference type="SFLD" id="SFLDS00003">
    <property type="entry name" value="Haloacid_Dehalogenase"/>
    <property type="match status" value="1"/>
</dbReference>
<dbReference type="InterPro" id="IPR006439">
    <property type="entry name" value="HAD-SF_hydro_IA"/>
</dbReference>
<dbReference type="AlphaFoldDB" id="D6GU63"/>